<name>A0A0A9EXL7_ARUDO</name>
<dbReference type="AlphaFoldDB" id="A0A0A9EXL7"/>
<organism evidence="1">
    <name type="scientific">Arundo donax</name>
    <name type="common">Giant reed</name>
    <name type="synonym">Donax arundinaceus</name>
    <dbReference type="NCBI Taxonomy" id="35708"/>
    <lineage>
        <taxon>Eukaryota</taxon>
        <taxon>Viridiplantae</taxon>
        <taxon>Streptophyta</taxon>
        <taxon>Embryophyta</taxon>
        <taxon>Tracheophyta</taxon>
        <taxon>Spermatophyta</taxon>
        <taxon>Magnoliopsida</taxon>
        <taxon>Liliopsida</taxon>
        <taxon>Poales</taxon>
        <taxon>Poaceae</taxon>
        <taxon>PACMAD clade</taxon>
        <taxon>Arundinoideae</taxon>
        <taxon>Arundineae</taxon>
        <taxon>Arundo</taxon>
    </lineage>
</organism>
<reference evidence="1" key="2">
    <citation type="journal article" date="2015" name="Data Brief">
        <title>Shoot transcriptome of the giant reed, Arundo donax.</title>
        <authorList>
            <person name="Barrero R.A."/>
            <person name="Guerrero F.D."/>
            <person name="Moolhuijzen P."/>
            <person name="Goolsby J.A."/>
            <person name="Tidwell J."/>
            <person name="Bellgard S.E."/>
            <person name="Bellgard M.I."/>
        </authorList>
    </citation>
    <scope>NUCLEOTIDE SEQUENCE</scope>
    <source>
        <tissue evidence="1">Shoot tissue taken approximately 20 cm above the soil surface</tissue>
    </source>
</reference>
<sequence>MNHSRSSFCTINLRRGLRIVLNSSRSSQVTRTTVAYGSRNQNRYCSCGNRLRSLESVVCINSAGRLSTKTGFLALLLRHAFFTGSRRSKLSLTLSHKSLTSSTAMTMRSQEDLMVWNCAR</sequence>
<proteinExistence type="predicted"/>
<reference evidence="1" key="1">
    <citation type="submission" date="2014-09" db="EMBL/GenBank/DDBJ databases">
        <authorList>
            <person name="Magalhaes I.L.F."/>
            <person name="Oliveira U."/>
            <person name="Santos F.R."/>
            <person name="Vidigal T.H.D.A."/>
            <person name="Brescovit A.D."/>
            <person name="Santos A.J."/>
        </authorList>
    </citation>
    <scope>NUCLEOTIDE SEQUENCE</scope>
    <source>
        <tissue evidence="1">Shoot tissue taken approximately 20 cm above the soil surface</tissue>
    </source>
</reference>
<evidence type="ECO:0000313" key="1">
    <source>
        <dbReference type="EMBL" id="JAE03714.1"/>
    </source>
</evidence>
<accession>A0A0A9EXL7</accession>
<protein>
    <submittedName>
        <fullName evidence="1">Uncharacterized protein</fullName>
    </submittedName>
</protein>
<dbReference type="EMBL" id="GBRH01194182">
    <property type="protein sequence ID" value="JAE03714.1"/>
    <property type="molecule type" value="Transcribed_RNA"/>
</dbReference>